<reference evidence="8 9" key="1">
    <citation type="submission" date="2019-04" db="EMBL/GenBank/DDBJ databases">
        <title>Aspergillus burnettii sp. nov., novel species from soil in southeast Queensland.</title>
        <authorList>
            <person name="Gilchrist C.L.M."/>
            <person name="Pitt J.I."/>
            <person name="Lange L."/>
            <person name="Lacey H.J."/>
            <person name="Vuong D."/>
            <person name="Midgley D.J."/>
            <person name="Greenfield P."/>
            <person name="Bradbury M."/>
            <person name="Lacey E."/>
            <person name="Busk P.K."/>
            <person name="Pilgaard B."/>
            <person name="Chooi Y.H."/>
            <person name="Piggott A.M."/>
        </authorList>
    </citation>
    <scope>NUCLEOTIDE SEQUENCE [LARGE SCALE GENOMIC DNA]</scope>
    <source>
        <strain evidence="8 9">FRR 5400</strain>
    </source>
</reference>
<dbReference type="InterPro" id="IPR001951">
    <property type="entry name" value="Histone_H4"/>
</dbReference>
<dbReference type="Gene3D" id="1.10.20.10">
    <property type="entry name" value="Histone, subunit A"/>
    <property type="match status" value="1"/>
</dbReference>
<comment type="similarity">
    <text evidence="3">Belongs to the histone H4 family.</text>
</comment>
<comment type="subcellular location">
    <subcellularLocation>
        <location evidence="2">Chromosome</location>
    </subcellularLocation>
    <subcellularLocation>
        <location evidence="1">Nucleus</location>
    </subcellularLocation>
</comment>
<evidence type="ECO:0000256" key="6">
    <source>
        <dbReference type="ARBA" id="ARBA00023242"/>
    </source>
</evidence>
<organism evidence="8 9">
    <name type="scientific">Petromyces alliaceus</name>
    <name type="common">Aspergillus alliaceus</name>
    <dbReference type="NCBI Taxonomy" id="209559"/>
    <lineage>
        <taxon>Eukaryota</taxon>
        <taxon>Fungi</taxon>
        <taxon>Dikarya</taxon>
        <taxon>Ascomycota</taxon>
        <taxon>Pezizomycotina</taxon>
        <taxon>Eurotiomycetes</taxon>
        <taxon>Eurotiomycetidae</taxon>
        <taxon>Eurotiales</taxon>
        <taxon>Aspergillaceae</taxon>
        <taxon>Aspergillus</taxon>
        <taxon>Aspergillus subgen. Circumdati</taxon>
    </lineage>
</organism>
<dbReference type="CDD" id="cd22912">
    <property type="entry name" value="HFD_H4"/>
    <property type="match status" value="1"/>
</dbReference>
<gene>
    <name evidence="8" type="ORF">ETB97_012449</name>
</gene>
<keyword evidence="5" id="KW-0238">DNA-binding</keyword>
<evidence type="ECO:0000256" key="4">
    <source>
        <dbReference type="ARBA" id="ARBA00022454"/>
    </source>
</evidence>
<evidence type="ECO:0000256" key="2">
    <source>
        <dbReference type="ARBA" id="ARBA00004286"/>
    </source>
</evidence>
<evidence type="ECO:0008006" key="10">
    <source>
        <dbReference type="Google" id="ProtNLM"/>
    </source>
</evidence>
<evidence type="ECO:0000256" key="1">
    <source>
        <dbReference type="ARBA" id="ARBA00004123"/>
    </source>
</evidence>
<keyword evidence="4" id="KW-0158">Chromosome</keyword>
<protein>
    <recommendedName>
        <fullName evidence="10">Histone H4</fullName>
    </recommendedName>
</protein>
<dbReference type="GO" id="GO:0005634">
    <property type="term" value="C:nucleus"/>
    <property type="evidence" value="ECO:0007669"/>
    <property type="project" value="UniProtKB-SubCell"/>
</dbReference>
<dbReference type="GO" id="GO:0030527">
    <property type="term" value="F:structural constituent of chromatin"/>
    <property type="evidence" value="ECO:0007669"/>
    <property type="project" value="InterPro"/>
</dbReference>
<dbReference type="GO" id="GO:0000786">
    <property type="term" value="C:nucleosome"/>
    <property type="evidence" value="ECO:0007669"/>
    <property type="project" value="UniProtKB-KW"/>
</dbReference>
<dbReference type="GO" id="GO:0046982">
    <property type="term" value="F:protein heterodimerization activity"/>
    <property type="evidence" value="ECO:0007669"/>
    <property type="project" value="InterPro"/>
</dbReference>
<dbReference type="SUPFAM" id="SSF47113">
    <property type="entry name" value="Histone-fold"/>
    <property type="match status" value="1"/>
</dbReference>
<keyword evidence="7" id="KW-0544">Nucleosome core</keyword>
<evidence type="ECO:0000256" key="5">
    <source>
        <dbReference type="ARBA" id="ARBA00023125"/>
    </source>
</evidence>
<dbReference type="AlphaFoldDB" id="A0A8H6A4T0"/>
<evidence type="ECO:0000313" key="9">
    <source>
        <dbReference type="Proteomes" id="UP000541154"/>
    </source>
</evidence>
<dbReference type="GO" id="GO:0003677">
    <property type="term" value="F:DNA binding"/>
    <property type="evidence" value="ECO:0007669"/>
    <property type="project" value="UniProtKB-KW"/>
</dbReference>
<dbReference type="PANTHER" id="PTHR10484">
    <property type="entry name" value="HISTONE H4"/>
    <property type="match status" value="1"/>
</dbReference>
<proteinExistence type="inferred from homology"/>
<accession>A0A8H6A4T0</accession>
<evidence type="ECO:0000256" key="7">
    <source>
        <dbReference type="ARBA" id="ARBA00023269"/>
    </source>
</evidence>
<dbReference type="Proteomes" id="UP000541154">
    <property type="component" value="Unassembled WGS sequence"/>
</dbReference>
<evidence type="ECO:0000313" key="8">
    <source>
        <dbReference type="EMBL" id="KAF5861821.1"/>
    </source>
</evidence>
<keyword evidence="9" id="KW-1185">Reference proteome</keyword>
<name>A0A8H6A4T0_PETAA</name>
<keyword evidence="6" id="KW-0539">Nucleus</keyword>
<sequence length="90" mass="10615">MKRHKKLHDNIMGITRPAIRRLARRGGVERMKKDIYDEVRKAIKDRITEILRIVVLVLESSDIHCRQRKVVNSRDVLYALQRLGSTLYGF</sequence>
<dbReference type="EMBL" id="SPNV01000089">
    <property type="protein sequence ID" value="KAF5861821.1"/>
    <property type="molecule type" value="Genomic_DNA"/>
</dbReference>
<dbReference type="PRINTS" id="PR00623">
    <property type="entry name" value="HISTONEH4"/>
</dbReference>
<comment type="caution">
    <text evidence="8">The sequence shown here is derived from an EMBL/GenBank/DDBJ whole genome shotgun (WGS) entry which is preliminary data.</text>
</comment>
<evidence type="ECO:0000256" key="3">
    <source>
        <dbReference type="ARBA" id="ARBA00006564"/>
    </source>
</evidence>
<dbReference type="InterPro" id="IPR009072">
    <property type="entry name" value="Histone-fold"/>
</dbReference>